<accession>A0A191VY73</accession>
<evidence type="ECO:0000313" key="1">
    <source>
        <dbReference type="EMBL" id="ANJ20661.1"/>
    </source>
</evidence>
<dbReference type="EMBL" id="KU885988">
    <property type="protein sequence ID" value="ANJ20661.1"/>
    <property type="molecule type" value="Genomic_DNA"/>
</dbReference>
<name>A0A191VY73_9CAUD</name>
<protein>
    <submittedName>
        <fullName evidence="1">Uncharacterized protein</fullName>
    </submittedName>
</protein>
<reference evidence="1 2" key="1">
    <citation type="journal article" date="2016" name="Curr. Microbiol.">
        <title>Characterization and Complete Genome Sequences of Three N4-Like Roseobacter Phages Isolated from the South China Sea.</title>
        <authorList>
            <person name="Li B."/>
            <person name="Zhang S."/>
            <person name="Long L."/>
            <person name="Huang S."/>
        </authorList>
    </citation>
    <scope>NUCLEOTIDE SEQUENCE [LARGE SCALE GENOMIC DNA]</scope>
</reference>
<dbReference type="Proteomes" id="UP000259721">
    <property type="component" value="Segment"/>
</dbReference>
<organism evidence="1 2">
    <name type="scientific">Dinoroseobacter phage DS-1410Ws-06</name>
    <dbReference type="NCBI Taxonomy" id="1815983"/>
    <lineage>
        <taxon>Viruses</taxon>
        <taxon>Duplodnaviria</taxon>
        <taxon>Heunggongvirae</taxon>
        <taxon>Uroviricota</taxon>
        <taxon>Caudoviricetes</taxon>
        <taxon>Schitoviridae</taxon>
        <taxon>Rhodovirinae</taxon>
        <taxon>Sanyabayvirus</taxon>
        <taxon>Sanyabayvirus DS1410Ws06</taxon>
    </lineage>
</organism>
<proteinExistence type="predicted"/>
<evidence type="ECO:0000313" key="2">
    <source>
        <dbReference type="Proteomes" id="UP000259721"/>
    </source>
</evidence>
<sequence>MGIFASVQRFVSSTFDQGTEVVEAVGKTVSIATTYVDNRATKQTLTDKQRVMLDTAKEMTAIQAELEADDKLAAMFESLKSEFK</sequence>
<keyword evidence="2" id="KW-1185">Reference proteome</keyword>
<gene>
    <name evidence="1" type="ORF">DSp06_gp04</name>
</gene>